<dbReference type="EMBL" id="CP146022">
    <property type="protein sequence ID" value="WWQ65448.1"/>
    <property type="molecule type" value="Genomic_DNA"/>
</dbReference>
<name>A0ACD5AED2_9ACTN</name>
<accession>A0ACD5AED2</accession>
<reference evidence="1" key="1">
    <citation type="journal article" date="2025" name="Int. J. Syst. Evol. Microbiol.">
        <title>Streptomyces citrinus sp. nov., with yellow diffusible pigment.</title>
        <authorList>
            <person name="He Y."/>
            <person name="Yang E."/>
            <person name="Xu J."/>
            <person name="Sun Y."/>
            <person name="Sun L."/>
        </authorList>
    </citation>
    <scope>NUCLEOTIDE SEQUENCE</scope>
    <source>
        <strain evidence="1">Q6</strain>
    </source>
</reference>
<keyword evidence="2" id="KW-1185">Reference proteome</keyword>
<organism evidence="1 2">
    <name type="scientific">Streptomyces citrinus</name>
    <dbReference type="NCBI Taxonomy" id="3118173"/>
    <lineage>
        <taxon>Bacteria</taxon>
        <taxon>Bacillati</taxon>
        <taxon>Actinomycetota</taxon>
        <taxon>Actinomycetes</taxon>
        <taxon>Kitasatosporales</taxon>
        <taxon>Streptomycetaceae</taxon>
        <taxon>Streptomyces</taxon>
    </lineage>
</organism>
<proteinExistence type="predicted"/>
<evidence type="ECO:0000313" key="1">
    <source>
        <dbReference type="EMBL" id="WWQ65448.1"/>
    </source>
</evidence>
<protein>
    <submittedName>
        <fullName evidence="1">Uncharacterized protein</fullName>
    </submittedName>
</protein>
<evidence type="ECO:0000313" key="2">
    <source>
        <dbReference type="Proteomes" id="UP001432251"/>
    </source>
</evidence>
<sequence>MNVRRSVVVTAGGLACLAVPLVASPAAASQMASGNCSYSAVYGAYTGFYTGGNTVNPLRLRVLDTKADGHGVAIRLVTRTNSGGEKAWSWHHYKGGSGGEQSWDTSATDSAGIDAMGIQAAVFEGDDLLSLCTSSFSYNPY</sequence>
<dbReference type="Proteomes" id="UP001432251">
    <property type="component" value="Chromosome"/>
</dbReference>
<gene>
    <name evidence="1" type="ORF">V2W30_20415</name>
</gene>